<accession>A0AAV1LD61</accession>
<sequence length="107" mass="11859">MVKVREDKSSSSSLQAFTRPLLNIDLPQGMPVVGSSSYMACPLPLQLTNLLNYVGHSSSPADILISKFITQINLEHSPLHSSLSGLFISYHWQNVPVVQSHFQVFFS</sequence>
<evidence type="ECO:0000313" key="1">
    <source>
        <dbReference type="EMBL" id="CAK1592920.1"/>
    </source>
</evidence>
<evidence type="ECO:0000313" key="2">
    <source>
        <dbReference type="Proteomes" id="UP001314205"/>
    </source>
</evidence>
<proteinExistence type="predicted"/>
<keyword evidence="2" id="KW-1185">Reference proteome</keyword>
<dbReference type="Proteomes" id="UP001314205">
    <property type="component" value="Unassembled WGS sequence"/>
</dbReference>
<gene>
    <name evidence="1" type="ORF">PARMNEM_LOCUS12788</name>
</gene>
<dbReference type="EMBL" id="CAVLGL010000088">
    <property type="protein sequence ID" value="CAK1592920.1"/>
    <property type="molecule type" value="Genomic_DNA"/>
</dbReference>
<dbReference type="AlphaFoldDB" id="A0AAV1LD61"/>
<protein>
    <submittedName>
        <fullName evidence="1">Uncharacterized protein</fullName>
    </submittedName>
</protein>
<reference evidence="1 2" key="1">
    <citation type="submission" date="2023-11" db="EMBL/GenBank/DDBJ databases">
        <authorList>
            <person name="Hedman E."/>
            <person name="Englund M."/>
            <person name="Stromberg M."/>
            <person name="Nyberg Akerstrom W."/>
            <person name="Nylinder S."/>
            <person name="Jareborg N."/>
            <person name="Kallberg Y."/>
            <person name="Kronander E."/>
        </authorList>
    </citation>
    <scope>NUCLEOTIDE SEQUENCE [LARGE SCALE GENOMIC DNA]</scope>
</reference>
<organism evidence="1 2">
    <name type="scientific">Parnassius mnemosyne</name>
    <name type="common">clouded apollo</name>
    <dbReference type="NCBI Taxonomy" id="213953"/>
    <lineage>
        <taxon>Eukaryota</taxon>
        <taxon>Metazoa</taxon>
        <taxon>Ecdysozoa</taxon>
        <taxon>Arthropoda</taxon>
        <taxon>Hexapoda</taxon>
        <taxon>Insecta</taxon>
        <taxon>Pterygota</taxon>
        <taxon>Neoptera</taxon>
        <taxon>Endopterygota</taxon>
        <taxon>Lepidoptera</taxon>
        <taxon>Glossata</taxon>
        <taxon>Ditrysia</taxon>
        <taxon>Papilionoidea</taxon>
        <taxon>Papilionidae</taxon>
        <taxon>Parnassiinae</taxon>
        <taxon>Parnassini</taxon>
        <taxon>Parnassius</taxon>
        <taxon>Driopa</taxon>
    </lineage>
</organism>
<comment type="caution">
    <text evidence="1">The sequence shown here is derived from an EMBL/GenBank/DDBJ whole genome shotgun (WGS) entry which is preliminary data.</text>
</comment>
<name>A0AAV1LD61_9NEOP</name>